<organism evidence="1">
    <name type="scientific">Hokovirus HKV1</name>
    <dbReference type="NCBI Taxonomy" id="1977638"/>
    <lineage>
        <taxon>Viruses</taxon>
        <taxon>Varidnaviria</taxon>
        <taxon>Bamfordvirae</taxon>
        <taxon>Nucleocytoviricota</taxon>
        <taxon>Megaviricetes</taxon>
        <taxon>Imitervirales</taxon>
        <taxon>Mimiviridae</taxon>
        <taxon>Klosneuvirinae</taxon>
        <taxon>Hokovirus</taxon>
    </lineage>
</organism>
<dbReference type="EMBL" id="KY684103">
    <property type="protein sequence ID" value="ARF10140.1"/>
    <property type="molecule type" value="Genomic_DNA"/>
</dbReference>
<reference evidence="1" key="1">
    <citation type="journal article" date="2017" name="Science">
        <title>Giant viruses with an expanded complement of translation system components.</title>
        <authorList>
            <person name="Schulz F."/>
            <person name="Yutin N."/>
            <person name="Ivanova N.N."/>
            <person name="Ortega D.R."/>
            <person name="Lee T.K."/>
            <person name="Vierheilig J."/>
            <person name="Daims H."/>
            <person name="Horn M."/>
            <person name="Wagner M."/>
            <person name="Jensen G.J."/>
            <person name="Kyrpides N.C."/>
            <person name="Koonin E.V."/>
            <person name="Woyke T."/>
        </authorList>
    </citation>
    <scope>NUCLEOTIDE SEQUENCE</scope>
    <source>
        <strain evidence="1">HKV1</strain>
    </source>
</reference>
<accession>A0A1V0SEI5</accession>
<name>A0A1V0SEI5_9VIRU</name>
<evidence type="ECO:0000313" key="1">
    <source>
        <dbReference type="EMBL" id="ARF10140.1"/>
    </source>
</evidence>
<proteinExistence type="predicted"/>
<protein>
    <submittedName>
        <fullName evidence="1">Uncharacterized protein</fullName>
    </submittedName>
</protein>
<gene>
    <name evidence="1" type="ORF">Hokovirus_1_19</name>
</gene>
<sequence>MSDKKYSPYIIYKYARKDNYLNYVKIMSNNIMLDYSFKLFEFMNHIFVNNYNLCNDDIIINYINNDLFDFYKTLITDIKKDKKVYENLKNSDECDNILINYKSMIEKIEKKRLFKNEKFLLKLQLFKELLFTFFPNGLYDTSAVIVGTLNKDVSQSQLDFFDKYVLNIRSFFNDIRYIKKNCDELKITNKKITPYKLVSWLSIMFDKIFATKIDTFTINKKILMNHIEKKILNISSETIIKNRSNGPKKFCRIRKGDINGHYYCCNFDMSKFIEVAIYNKYDIIDKNIINMLIERYSQKQCVFVNLHNCNTFEELVNHKIVNKEIKVYDDVDYNKLLVKLNYFNDDNLNYILG</sequence>